<dbReference type="EMBL" id="ML977179">
    <property type="protein sequence ID" value="KAF1982947.1"/>
    <property type="molecule type" value="Genomic_DNA"/>
</dbReference>
<evidence type="ECO:0000313" key="2">
    <source>
        <dbReference type="Proteomes" id="UP000800041"/>
    </source>
</evidence>
<dbReference type="AlphaFoldDB" id="A0A6G1GQA1"/>
<name>A0A6G1GQA1_9PEZI</name>
<dbReference type="Proteomes" id="UP000800041">
    <property type="component" value="Unassembled WGS sequence"/>
</dbReference>
<reference evidence="1" key="1">
    <citation type="journal article" date="2020" name="Stud. Mycol.">
        <title>101 Dothideomycetes genomes: a test case for predicting lifestyles and emergence of pathogens.</title>
        <authorList>
            <person name="Haridas S."/>
            <person name="Albert R."/>
            <person name="Binder M."/>
            <person name="Bloem J."/>
            <person name="Labutti K."/>
            <person name="Salamov A."/>
            <person name="Andreopoulos B."/>
            <person name="Baker S."/>
            <person name="Barry K."/>
            <person name="Bills G."/>
            <person name="Bluhm B."/>
            <person name="Cannon C."/>
            <person name="Castanera R."/>
            <person name="Culley D."/>
            <person name="Daum C."/>
            <person name="Ezra D."/>
            <person name="Gonzalez J."/>
            <person name="Henrissat B."/>
            <person name="Kuo A."/>
            <person name="Liang C."/>
            <person name="Lipzen A."/>
            <person name="Lutzoni F."/>
            <person name="Magnuson J."/>
            <person name="Mondo S."/>
            <person name="Nolan M."/>
            <person name="Ohm R."/>
            <person name="Pangilinan J."/>
            <person name="Park H.-J."/>
            <person name="Ramirez L."/>
            <person name="Alfaro M."/>
            <person name="Sun H."/>
            <person name="Tritt A."/>
            <person name="Yoshinaga Y."/>
            <person name="Zwiers L.-H."/>
            <person name="Turgeon B."/>
            <person name="Goodwin S."/>
            <person name="Spatafora J."/>
            <person name="Crous P."/>
            <person name="Grigoriev I."/>
        </authorList>
    </citation>
    <scope>NUCLEOTIDE SEQUENCE</scope>
    <source>
        <strain evidence="1">CBS 113979</strain>
    </source>
</reference>
<organism evidence="1 2">
    <name type="scientific">Aulographum hederae CBS 113979</name>
    <dbReference type="NCBI Taxonomy" id="1176131"/>
    <lineage>
        <taxon>Eukaryota</taxon>
        <taxon>Fungi</taxon>
        <taxon>Dikarya</taxon>
        <taxon>Ascomycota</taxon>
        <taxon>Pezizomycotina</taxon>
        <taxon>Dothideomycetes</taxon>
        <taxon>Pleosporomycetidae</taxon>
        <taxon>Aulographales</taxon>
        <taxon>Aulographaceae</taxon>
    </lineage>
</organism>
<gene>
    <name evidence="1" type="ORF">K402DRAFT_184234</name>
</gene>
<sequence length="174" mass="19551">MPATGIRPPQRDSGLGSKDSYAGWDRFRTVERLMTFLLPLLPKDIQSTTDSPRKFADMASAIAVDGAPSCVACFECYLPPKVGSDFVYLLRKCSRHSSSWHCYQDFRYKYAGNTVSRKPLHGPSEHKQLAFRPTKTVWAVLQLSFHRPDSVTGTRKLGRFPVLTTKTQGGQIVR</sequence>
<keyword evidence="2" id="KW-1185">Reference proteome</keyword>
<accession>A0A6G1GQA1</accession>
<evidence type="ECO:0000313" key="1">
    <source>
        <dbReference type="EMBL" id="KAF1982947.1"/>
    </source>
</evidence>
<protein>
    <submittedName>
        <fullName evidence="1">Uncharacterized protein</fullName>
    </submittedName>
</protein>
<proteinExistence type="predicted"/>